<name>A0A7U9TKF4_9MOLU</name>
<dbReference type="EMBL" id="AP024412">
    <property type="protein sequence ID" value="BCR35243.1"/>
    <property type="molecule type" value="Genomic_DNA"/>
</dbReference>
<accession>A0A7U9TKF4</accession>
<protein>
    <submittedName>
        <fullName evidence="1">Uncharacterized protein</fullName>
    </submittedName>
</protein>
<sequence length="1041" mass="117683">MKKFLQIMILLVSVFMLVSCGDKTPDLTIEVPANVAINGDILSWDAVEDADSYLVYIDSLSIEVDGTSFNLLNEPMSVGEHMISVVAVKGESFSLPSTVLTYTVVILANPATIVSAIIEDFDLTYEPGLIQSDFSNEWDYENYLRALEIAQAYADASANVRMTEANAIGFFSDFMNMTQSNDIESLDDLMDEMEMFETYNMTPYATAYVLYNVALVGMDGDIDQEFLDAFTDNEELVIQSLEMVLDFLMTVKNSIPANVITTIDGSITSQEITNAEIFLIKDEMVTILKDNLPSIDDFTILYTTLFYVAGAITGENMASYNEHASYLAEVNHLEFDLVLSMLDDITLTMINELKTLVENMTVEVYNPIWDSYYSETDPKASIDLILYIATYIDDFKTTNSAKFDMFDTLMQDDSAEALYGIVIDNIISQIENDVNVPAEQKTDVIAMLNEFKGEYDTIIAAKDIIEEIGLNAFAEFMDSEASLIMNILTLNEAEEFEAAELAALIEDIFSDAISLNSVVTDELDQAAFQTLLNFMKIPLPMMFVMYAVQDVDYETIYDDISPYIAELLANAIVLEKAFINNLDDIDVSGLIGDDASIMLTPLLDVLTATLTPANETLIMDSIDIIFDDILKQSDILLLEDMTISEVNDAKALVVEDVEFYIDEIQAMSTWDLSDLTPEQQERIDAIVLLIDELFNSNSNNNGITFDNSIPIFEGEKQMLYMNDFEEQYYEFVAGESVSHRIFGYYSQNSYTPELVIYDVYGYPMDMTMFEYHDSKVYSCMFEFYFIEGETYYIGIRGASNVPFTLEIRSFNSEPKTLENQAVPVILGESYDVIFDIFFDANIYSFIPEVDGQYDIYSYGGYYNDPSLLIIEDSIGVLGEFDNEADNNNFYADDFFLEAGHTYYLLITDDSDYLTPFSFIITPYDEGEPDPATSSFDTAIPVSAGQTIETTIMQGKIIYYIFEPTTSGYYDIYSTCPDDSIDPVLDLYNSTFDFLDQADDEGTNWNFYMDDYYFFADQTYYFAVFTYDYSTVTFSFVVSDPS</sequence>
<reference evidence="1" key="1">
    <citation type="submission" date="2021-01" db="EMBL/GenBank/DDBJ databases">
        <title>Draft genome sequence of Acholeplasmataceae bacterium strain Mahy22.</title>
        <authorList>
            <person name="Watanabe M."/>
            <person name="Kojima H."/>
            <person name="Fukui M."/>
        </authorList>
    </citation>
    <scope>NUCLEOTIDE SEQUENCE</scope>
    <source>
        <strain evidence="1">Mahy22</strain>
    </source>
</reference>
<proteinExistence type="predicted"/>
<dbReference type="RefSeq" id="WP_176239113.1">
    <property type="nucleotide sequence ID" value="NZ_AP024412.1"/>
</dbReference>
<dbReference type="AlphaFoldDB" id="A0A7U9TKF4"/>
<dbReference type="KEGG" id="manr:MPAN_001360"/>
<evidence type="ECO:0000313" key="1">
    <source>
        <dbReference type="EMBL" id="BCR35243.1"/>
    </source>
</evidence>
<organism evidence="1 2">
    <name type="scientific">Mariniplasma anaerobium</name>
    <dbReference type="NCBI Taxonomy" id="2735436"/>
    <lineage>
        <taxon>Bacteria</taxon>
        <taxon>Bacillati</taxon>
        <taxon>Mycoplasmatota</taxon>
        <taxon>Mollicutes</taxon>
        <taxon>Acholeplasmatales</taxon>
        <taxon>Acholeplasmataceae</taxon>
        <taxon>Mariniplasma</taxon>
    </lineage>
</organism>
<evidence type="ECO:0000313" key="2">
    <source>
        <dbReference type="Proteomes" id="UP000620133"/>
    </source>
</evidence>
<dbReference type="Gene3D" id="2.60.120.380">
    <property type="match status" value="1"/>
</dbReference>
<dbReference type="PROSITE" id="PS51257">
    <property type="entry name" value="PROKAR_LIPOPROTEIN"/>
    <property type="match status" value="1"/>
</dbReference>
<dbReference type="Proteomes" id="UP000620133">
    <property type="component" value="Chromosome"/>
</dbReference>
<gene>
    <name evidence="1" type="ORF">MPAN_001360</name>
</gene>
<keyword evidence="2" id="KW-1185">Reference proteome</keyword>